<gene>
    <name evidence="5" type="ORF">HND93_30485</name>
</gene>
<organism evidence="5 6">
    <name type="scientific">Azospirillum oleiclasticum</name>
    <dbReference type="NCBI Taxonomy" id="2735135"/>
    <lineage>
        <taxon>Bacteria</taxon>
        <taxon>Pseudomonadati</taxon>
        <taxon>Pseudomonadota</taxon>
        <taxon>Alphaproteobacteria</taxon>
        <taxon>Rhodospirillales</taxon>
        <taxon>Azospirillaceae</taxon>
        <taxon>Azospirillum</taxon>
    </lineage>
</organism>
<dbReference type="InterPro" id="IPR001845">
    <property type="entry name" value="HTH_ArsR_DNA-bd_dom"/>
</dbReference>
<evidence type="ECO:0000256" key="1">
    <source>
        <dbReference type="ARBA" id="ARBA00023015"/>
    </source>
</evidence>
<dbReference type="PROSITE" id="PS50987">
    <property type="entry name" value="HTH_ARSR_2"/>
    <property type="match status" value="1"/>
</dbReference>
<protein>
    <submittedName>
        <fullName evidence="5">Winged helix-turn-helix transcriptional regulator</fullName>
    </submittedName>
</protein>
<feature type="domain" description="HTH arsR-type" evidence="4">
    <location>
        <begin position="5"/>
        <end position="99"/>
    </location>
</feature>
<evidence type="ECO:0000256" key="3">
    <source>
        <dbReference type="ARBA" id="ARBA00023163"/>
    </source>
</evidence>
<dbReference type="SUPFAM" id="SSF46785">
    <property type="entry name" value="Winged helix' DNA-binding domain"/>
    <property type="match status" value="1"/>
</dbReference>
<dbReference type="Gene3D" id="1.10.10.10">
    <property type="entry name" value="Winged helix-like DNA-binding domain superfamily/Winged helix DNA-binding domain"/>
    <property type="match status" value="1"/>
</dbReference>
<dbReference type="NCBIfam" id="NF033788">
    <property type="entry name" value="HTH_metalloreg"/>
    <property type="match status" value="1"/>
</dbReference>
<keyword evidence="1" id="KW-0805">Transcription regulation</keyword>
<evidence type="ECO:0000313" key="6">
    <source>
        <dbReference type="Proteomes" id="UP000584642"/>
    </source>
</evidence>
<proteinExistence type="predicted"/>
<keyword evidence="6" id="KW-1185">Reference proteome</keyword>
<dbReference type="InterPro" id="IPR051011">
    <property type="entry name" value="Metal_resp_trans_reg"/>
</dbReference>
<accession>A0ABX2TLN3</accession>
<dbReference type="SMART" id="SM00418">
    <property type="entry name" value="HTH_ARSR"/>
    <property type="match status" value="1"/>
</dbReference>
<keyword evidence="2" id="KW-0238">DNA-binding</keyword>
<name>A0ABX2TLN3_9PROT</name>
<dbReference type="Pfam" id="PF01022">
    <property type="entry name" value="HTH_5"/>
    <property type="match status" value="1"/>
</dbReference>
<reference evidence="5 6" key="1">
    <citation type="submission" date="2020-05" db="EMBL/GenBank/DDBJ databases">
        <title>Azospirillum oleiclasticum sp. nov, a nitrogen-fixing and heavy crude oil-emulsifying bacterium isolated from the crude oil of Yumen Oilfield.</title>
        <authorList>
            <person name="Wu D."/>
            <person name="Cai M."/>
            <person name="Zhang X."/>
        </authorList>
    </citation>
    <scope>NUCLEOTIDE SEQUENCE [LARGE SCALE GENOMIC DNA]</scope>
    <source>
        <strain evidence="5 6">ROY-1-1-2</strain>
    </source>
</reference>
<evidence type="ECO:0000259" key="4">
    <source>
        <dbReference type="PROSITE" id="PS50987"/>
    </source>
</evidence>
<evidence type="ECO:0000256" key="2">
    <source>
        <dbReference type="ARBA" id="ARBA00023125"/>
    </source>
</evidence>
<dbReference type="Proteomes" id="UP000584642">
    <property type="component" value="Unassembled WGS sequence"/>
</dbReference>
<dbReference type="RefSeq" id="WP_180285830.1">
    <property type="nucleotide sequence ID" value="NZ_JABFDB010000034.1"/>
</dbReference>
<dbReference type="InterPro" id="IPR036390">
    <property type="entry name" value="WH_DNA-bd_sf"/>
</dbReference>
<dbReference type="CDD" id="cd00090">
    <property type="entry name" value="HTH_ARSR"/>
    <property type="match status" value="1"/>
</dbReference>
<dbReference type="InterPro" id="IPR011991">
    <property type="entry name" value="ArsR-like_HTH"/>
</dbReference>
<sequence>MNIQAFTPGLGPAVRLLKALANERRLMILCALGEGERSVGDLAARVGLGQSALSQHLAKLREDGLVVTRRCAQTIFYSLASREAAEVIAVLAGLYCPADTHTTDGDFPP</sequence>
<evidence type="ECO:0000313" key="5">
    <source>
        <dbReference type="EMBL" id="NYZ24053.1"/>
    </source>
</evidence>
<dbReference type="PANTHER" id="PTHR43132:SF2">
    <property type="entry name" value="ARSENICAL RESISTANCE OPERON REPRESSOR ARSR-RELATED"/>
    <property type="match status" value="1"/>
</dbReference>
<comment type="caution">
    <text evidence="5">The sequence shown here is derived from an EMBL/GenBank/DDBJ whole genome shotgun (WGS) entry which is preliminary data.</text>
</comment>
<dbReference type="EMBL" id="JABFDB010000034">
    <property type="protein sequence ID" value="NYZ24053.1"/>
    <property type="molecule type" value="Genomic_DNA"/>
</dbReference>
<keyword evidence="3" id="KW-0804">Transcription</keyword>
<dbReference type="PANTHER" id="PTHR43132">
    <property type="entry name" value="ARSENICAL RESISTANCE OPERON REPRESSOR ARSR-RELATED"/>
    <property type="match status" value="1"/>
</dbReference>
<dbReference type="InterPro" id="IPR036388">
    <property type="entry name" value="WH-like_DNA-bd_sf"/>
</dbReference>
<dbReference type="PRINTS" id="PR00778">
    <property type="entry name" value="HTHARSR"/>
</dbReference>